<keyword evidence="4" id="KW-0378">Hydrolase</keyword>
<dbReference type="NCBIfam" id="TIGR00255">
    <property type="entry name" value="YicC/YloC family endoribonuclease"/>
    <property type="match status" value="1"/>
</dbReference>
<evidence type="ECO:0000256" key="1">
    <source>
        <dbReference type="ARBA" id="ARBA00001968"/>
    </source>
</evidence>
<evidence type="ECO:0000256" key="2">
    <source>
        <dbReference type="ARBA" id="ARBA00022722"/>
    </source>
</evidence>
<evidence type="ECO:0000256" key="5">
    <source>
        <dbReference type="ARBA" id="ARBA00035648"/>
    </source>
</evidence>
<dbReference type="EMBL" id="MFTC01000095">
    <property type="protein sequence ID" value="OGI49542.1"/>
    <property type="molecule type" value="Genomic_DNA"/>
</dbReference>
<comment type="caution">
    <text evidence="8">The sequence shown here is derived from an EMBL/GenBank/DDBJ whole genome shotgun (WGS) entry which is preliminary data.</text>
</comment>
<sequence length="296" mass="33379">MKSVKSQPLTASMTAFARCEAVTSWGTLTWELRSVNHRYLDIALRLPEELRSLEPRVREQIGTHLARGKVDGTLRFQPGEAAAGAIEMNAEQVQRLLAASDHLRGLAPDVPSLRAIDILRWPGVIKVPPLDVESLGAAALEALNATLDDLVKTRQREGARMQEFMLARLQSMDEEVAKAKVLFPEAARLFRERLEARLKDVKQQLDPARLEQEIVLFAQKADVTEEIDRLTAHFAEIRRVFTQSGPVGRRLDFLMQELNREANTLSSKSTDTRLTNVAVELKVLIEQMREQVQNIE</sequence>
<dbReference type="Pfam" id="PF08340">
    <property type="entry name" value="YicC-like_C"/>
    <property type="match status" value="1"/>
</dbReference>
<evidence type="ECO:0000313" key="8">
    <source>
        <dbReference type="EMBL" id="OGI49542.1"/>
    </source>
</evidence>
<dbReference type="PANTHER" id="PTHR30636">
    <property type="entry name" value="UPF0701 PROTEIN YICC"/>
    <property type="match status" value="1"/>
</dbReference>
<gene>
    <name evidence="8" type="ORF">A3A87_04780</name>
</gene>
<dbReference type="GO" id="GO:0004521">
    <property type="term" value="F:RNA endonuclease activity"/>
    <property type="evidence" value="ECO:0007669"/>
    <property type="project" value="InterPro"/>
</dbReference>
<dbReference type="InterPro" id="IPR005229">
    <property type="entry name" value="YicC/YloC-like"/>
</dbReference>
<organism evidence="8 9">
    <name type="scientific">Candidatus Muproteobacteria bacterium RIFCSPLOWO2_01_FULL_60_18</name>
    <dbReference type="NCBI Taxonomy" id="1817768"/>
    <lineage>
        <taxon>Bacteria</taxon>
        <taxon>Pseudomonadati</taxon>
        <taxon>Pseudomonadota</taxon>
        <taxon>Candidatus Muproteobacteria</taxon>
    </lineage>
</organism>
<dbReference type="InterPro" id="IPR013551">
    <property type="entry name" value="YicC-like_C"/>
</dbReference>
<accession>A0A1F6TWW1</accession>
<reference evidence="8 9" key="1">
    <citation type="journal article" date="2016" name="Nat. Commun.">
        <title>Thousands of microbial genomes shed light on interconnected biogeochemical processes in an aquifer system.</title>
        <authorList>
            <person name="Anantharaman K."/>
            <person name="Brown C.T."/>
            <person name="Hug L.A."/>
            <person name="Sharon I."/>
            <person name="Castelle C.J."/>
            <person name="Probst A.J."/>
            <person name="Thomas B.C."/>
            <person name="Singh A."/>
            <person name="Wilkins M.J."/>
            <person name="Karaoz U."/>
            <person name="Brodie E.L."/>
            <person name="Williams K.H."/>
            <person name="Hubbard S.S."/>
            <person name="Banfield J.F."/>
        </authorList>
    </citation>
    <scope>NUCLEOTIDE SEQUENCE [LARGE SCALE GENOMIC DNA]</scope>
</reference>
<evidence type="ECO:0000256" key="4">
    <source>
        <dbReference type="ARBA" id="ARBA00022801"/>
    </source>
</evidence>
<dbReference type="AlphaFoldDB" id="A0A1F6TWW1"/>
<feature type="domain" description="Endoribonuclease YicC-like C-terminal" evidence="7">
    <location>
        <begin position="184"/>
        <end position="296"/>
    </location>
</feature>
<dbReference type="STRING" id="1817768.A3A87_04780"/>
<evidence type="ECO:0000256" key="3">
    <source>
        <dbReference type="ARBA" id="ARBA00022759"/>
    </source>
</evidence>
<keyword evidence="3" id="KW-0255">Endonuclease</keyword>
<dbReference type="GO" id="GO:0016787">
    <property type="term" value="F:hydrolase activity"/>
    <property type="evidence" value="ECO:0007669"/>
    <property type="project" value="UniProtKB-KW"/>
</dbReference>
<evidence type="ECO:0000313" key="9">
    <source>
        <dbReference type="Proteomes" id="UP000179037"/>
    </source>
</evidence>
<dbReference type="InterPro" id="IPR013527">
    <property type="entry name" value="YicC-like_N"/>
</dbReference>
<comment type="similarity">
    <text evidence="5">Belongs to the YicC/YloC family.</text>
</comment>
<feature type="domain" description="Endoribonuclease YicC-like N-terminal" evidence="6">
    <location>
        <begin position="11"/>
        <end position="162"/>
    </location>
</feature>
<keyword evidence="2" id="KW-0540">Nuclease</keyword>
<evidence type="ECO:0000259" key="6">
    <source>
        <dbReference type="Pfam" id="PF03755"/>
    </source>
</evidence>
<dbReference type="Proteomes" id="UP000179037">
    <property type="component" value="Unassembled WGS sequence"/>
</dbReference>
<protein>
    <submittedName>
        <fullName evidence="8">YicC family protein</fullName>
    </submittedName>
</protein>
<name>A0A1F6TWW1_9PROT</name>
<proteinExistence type="inferred from homology"/>
<evidence type="ECO:0000259" key="7">
    <source>
        <dbReference type="Pfam" id="PF08340"/>
    </source>
</evidence>
<comment type="cofactor">
    <cofactor evidence="1">
        <name>a divalent metal cation</name>
        <dbReference type="ChEBI" id="CHEBI:60240"/>
    </cofactor>
</comment>
<dbReference type="Pfam" id="PF03755">
    <property type="entry name" value="YicC-like_N"/>
    <property type="match status" value="1"/>
</dbReference>
<dbReference type="PANTHER" id="PTHR30636:SF3">
    <property type="entry name" value="UPF0701 PROTEIN YICC"/>
    <property type="match status" value="1"/>
</dbReference>